<accession>M4ZS93</accession>
<organism evidence="1 2">
    <name type="scientific">Bacillus phage PM1</name>
    <dbReference type="NCBI Taxonomy" id="547228"/>
    <lineage>
        <taxon>Viruses</taxon>
        <taxon>Duplodnaviria</taxon>
        <taxon>Heunggongvirae</taxon>
        <taxon>Uroviricota</taxon>
        <taxon>Caudoviricetes</taxon>
        <taxon>Pemunavirus</taxon>
        <taxon>Pemunavirus PM1</taxon>
    </lineage>
</organism>
<dbReference type="GeneID" id="15042066"/>
<dbReference type="Proteomes" id="UP000011861">
    <property type="component" value="Segment"/>
</dbReference>
<reference evidence="1 2" key="1">
    <citation type="journal article" date="2013" name="Virus Genes">
        <title>Complete nucleotide sequence of Bacillus subtilis (natto) bacteriophage PM1, a phage associated with disruption of food production.</title>
        <authorList>
            <person name="Umene K."/>
            <person name="Shiraishi A."/>
        </authorList>
    </citation>
    <scope>NUCLEOTIDE SEQUENCE [LARGE SCALE GENOMIC DNA]</scope>
    <source>
        <strain evidence="1">PM1</strain>
    </source>
</reference>
<keyword evidence="2" id="KW-1185">Reference proteome</keyword>
<sequence length="81" mass="9406">MGINIREITEEEIQKILSCAEGILRGRRVDVKITRKDTHMDENGVIDIGTNMELTISGWIDEIEKFERKMQEKSNAEQKNE</sequence>
<dbReference type="KEGG" id="vg:15042066"/>
<name>M4ZS93_9CAUD</name>
<proteinExistence type="predicted"/>
<dbReference type="RefSeq" id="YP_007678071.1">
    <property type="nucleotide sequence ID" value="NC_020883.1"/>
</dbReference>
<evidence type="ECO:0000313" key="1">
    <source>
        <dbReference type="EMBL" id="BAM99125.1"/>
    </source>
</evidence>
<protein>
    <submittedName>
        <fullName evidence="1">Uncharacterized protein</fullName>
    </submittedName>
</protein>
<evidence type="ECO:0000313" key="2">
    <source>
        <dbReference type="Proteomes" id="UP000011861"/>
    </source>
</evidence>
<dbReference type="EMBL" id="AB711120">
    <property type="protein sequence ID" value="BAM99125.1"/>
    <property type="molecule type" value="Genomic_DNA"/>
</dbReference>